<keyword evidence="2" id="KW-1185">Reference proteome</keyword>
<dbReference type="EMBL" id="CP003075">
    <property type="protein sequence ID" value="AEQ51923.1"/>
    <property type="molecule type" value="Genomic_DNA"/>
</dbReference>
<dbReference type="STRING" id="1082931.KKY_1912"/>
<gene>
    <name evidence="1" type="ordered locus">KKY_1912</name>
</gene>
<accession>G4REV2</accession>
<evidence type="ECO:0000313" key="2">
    <source>
        <dbReference type="Proteomes" id="UP000008850"/>
    </source>
</evidence>
<reference evidence="1 2" key="1">
    <citation type="journal article" date="2012" name="J. Bacteriol.">
        <title>Complete genome sequence of Pelagibacterium halotolerans B2T.</title>
        <authorList>
            <person name="Huo Y.Y."/>
            <person name="Cheng H."/>
            <person name="Han X.F."/>
            <person name="Jiang X.W."/>
            <person name="Sun C."/>
            <person name="Zhang X.Q."/>
            <person name="Zhu X.F."/>
            <person name="Liu Y.F."/>
            <person name="Li P.F."/>
            <person name="Ni P.X."/>
            <person name="Wu M."/>
        </authorList>
    </citation>
    <scope>NUCLEOTIDE SEQUENCE [LARGE SCALE GENOMIC DNA]</scope>
    <source>
        <strain evidence="2">DSM 22347 / JCM 15775 / CGMCC 1.7692 / B2</strain>
    </source>
</reference>
<sequence length="55" mass="6100">MACYPCLNPPIPPTARHGRAANRASFDLIDFAWSARKLFFSGPSASLPRKPGERR</sequence>
<dbReference type="KEGG" id="phl:KKY_1912"/>
<organism evidence="1 2">
    <name type="scientific">Pelagibacterium halotolerans (strain DSM 22347 / JCM 15775 / CGMCC 1.7692 / B2)</name>
    <dbReference type="NCBI Taxonomy" id="1082931"/>
    <lineage>
        <taxon>Bacteria</taxon>
        <taxon>Pseudomonadati</taxon>
        <taxon>Pseudomonadota</taxon>
        <taxon>Alphaproteobacteria</taxon>
        <taxon>Hyphomicrobiales</taxon>
        <taxon>Devosiaceae</taxon>
        <taxon>Pelagibacterium</taxon>
    </lineage>
</organism>
<name>G4REV2_PELHB</name>
<protein>
    <submittedName>
        <fullName evidence="1">Uncharacterized protein</fullName>
    </submittedName>
</protein>
<dbReference type="Proteomes" id="UP000008850">
    <property type="component" value="Chromosome"/>
</dbReference>
<evidence type="ECO:0000313" key="1">
    <source>
        <dbReference type="EMBL" id="AEQ51923.1"/>
    </source>
</evidence>
<dbReference type="AlphaFoldDB" id="G4REV2"/>
<dbReference type="HOGENOM" id="CLU_3028212_0_0_5"/>
<proteinExistence type="predicted"/>